<dbReference type="GO" id="GO:0034599">
    <property type="term" value="P:cellular response to oxidative stress"/>
    <property type="evidence" value="ECO:0007669"/>
    <property type="project" value="TreeGrafter"/>
</dbReference>
<name>A0A7W8HX35_9CAUL</name>
<dbReference type="GO" id="GO:0045454">
    <property type="term" value="P:cell redox homeostasis"/>
    <property type="evidence" value="ECO:0007669"/>
    <property type="project" value="InterPro"/>
</dbReference>
<organism evidence="7 8">
    <name type="scientific">Brevundimonas basaltis</name>
    <dbReference type="NCBI Taxonomy" id="472166"/>
    <lineage>
        <taxon>Bacteria</taxon>
        <taxon>Pseudomonadati</taxon>
        <taxon>Pseudomonadota</taxon>
        <taxon>Alphaproteobacteria</taxon>
        <taxon>Caulobacterales</taxon>
        <taxon>Caulobacteraceae</taxon>
        <taxon>Brevundimonas</taxon>
    </lineage>
</organism>
<dbReference type="InterPro" id="IPR011900">
    <property type="entry name" value="GRX_bact"/>
</dbReference>
<evidence type="ECO:0000256" key="3">
    <source>
        <dbReference type="ARBA" id="ARBA00022448"/>
    </source>
</evidence>
<dbReference type="CDD" id="cd03418">
    <property type="entry name" value="GRX_GRXb_1_3_like"/>
    <property type="match status" value="1"/>
</dbReference>
<dbReference type="Gene3D" id="3.40.30.10">
    <property type="entry name" value="Glutaredoxin"/>
    <property type="match status" value="1"/>
</dbReference>
<comment type="similarity">
    <text evidence="2 5">Belongs to the glutaredoxin family.</text>
</comment>
<gene>
    <name evidence="7" type="ORF">HNQ67_001013</name>
</gene>
<dbReference type="InterPro" id="IPR002109">
    <property type="entry name" value="Glutaredoxin"/>
</dbReference>
<dbReference type="EMBL" id="JACHFZ010000002">
    <property type="protein sequence ID" value="MBB5291499.1"/>
    <property type="molecule type" value="Genomic_DNA"/>
</dbReference>
<dbReference type="AlphaFoldDB" id="A0A7W8HX35"/>
<proteinExistence type="inferred from homology"/>
<evidence type="ECO:0000313" key="7">
    <source>
        <dbReference type="EMBL" id="MBB5291499.1"/>
    </source>
</evidence>
<evidence type="ECO:0000259" key="6">
    <source>
        <dbReference type="Pfam" id="PF00462"/>
    </source>
</evidence>
<protein>
    <recommendedName>
        <fullName evidence="5">Glutaredoxin</fullName>
    </recommendedName>
</protein>
<dbReference type="RefSeq" id="WP_183252998.1">
    <property type="nucleotide sequence ID" value="NZ_BAAAFF010000006.1"/>
</dbReference>
<feature type="domain" description="Glutaredoxin" evidence="6">
    <location>
        <begin position="4"/>
        <end position="64"/>
    </location>
</feature>
<comment type="caution">
    <text evidence="7">The sequence shown here is derived from an EMBL/GenBank/DDBJ whole genome shotgun (WGS) entry which is preliminary data.</text>
</comment>
<dbReference type="Proteomes" id="UP000566663">
    <property type="component" value="Unassembled WGS sequence"/>
</dbReference>
<keyword evidence="5" id="KW-0676">Redox-active center</keyword>
<evidence type="ECO:0000256" key="2">
    <source>
        <dbReference type="ARBA" id="ARBA00007787"/>
    </source>
</evidence>
<sequence length="85" mass="9163">MADVVLYTKPGCGYCHAAKALLDGKGADYTEIVASNDPAKKQEMIQRSGGRMTFPQVFIGERHIGGSDDLHALDRKGELDALLEA</sequence>
<dbReference type="SUPFAM" id="SSF52833">
    <property type="entry name" value="Thioredoxin-like"/>
    <property type="match status" value="1"/>
</dbReference>
<dbReference type="PRINTS" id="PR00160">
    <property type="entry name" value="GLUTAREDOXIN"/>
</dbReference>
<evidence type="ECO:0000256" key="5">
    <source>
        <dbReference type="RuleBase" id="RU364065"/>
    </source>
</evidence>
<dbReference type="PANTHER" id="PTHR45694">
    <property type="entry name" value="GLUTAREDOXIN 2"/>
    <property type="match status" value="1"/>
</dbReference>
<dbReference type="InterPro" id="IPR036249">
    <property type="entry name" value="Thioredoxin-like_sf"/>
</dbReference>
<evidence type="ECO:0000313" key="8">
    <source>
        <dbReference type="Proteomes" id="UP000566663"/>
    </source>
</evidence>
<comment type="function">
    <text evidence="1 5">Has a glutathione-disulfide oxidoreductase activity in the presence of NADPH and glutathione reductase. Reduces low molecular weight disulfides and proteins.</text>
</comment>
<dbReference type="PANTHER" id="PTHR45694:SF18">
    <property type="entry name" value="GLUTAREDOXIN-1-RELATED"/>
    <property type="match status" value="1"/>
</dbReference>
<reference evidence="7 8" key="1">
    <citation type="submission" date="2020-08" db="EMBL/GenBank/DDBJ databases">
        <title>Genomic Encyclopedia of Type Strains, Phase IV (KMG-IV): sequencing the most valuable type-strain genomes for metagenomic binning, comparative biology and taxonomic classification.</title>
        <authorList>
            <person name="Goeker M."/>
        </authorList>
    </citation>
    <scope>NUCLEOTIDE SEQUENCE [LARGE SCALE GENOMIC DNA]</scope>
    <source>
        <strain evidence="7 8">DSM 25335</strain>
    </source>
</reference>
<dbReference type="GO" id="GO:0015038">
    <property type="term" value="F:glutathione disulfide oxidoreductase activity"/>
    <property type="evidence" value="ECO:0007669"/>
    <property type="project" value="UniProtKB-UniRule"/>
</dbReference>
<dbReference type="GO" id="GO:0005737">
    <property type="term" value="C:cytoplasm"/>
    <property type="evidence" value="ECO:0007669"/>
    <property type="project" value="TreeGrafter"/>
</dbReference>
<keyword evidence="3 5" id="KW-0813">Transport</keyword>
<dbReference type="Pfam" id="PF00462">
    <property type="entry name" value="Glutaredoxin"/>
    <property type="match status" value="1"/>
</dbReference>
<keyword evidence="5" id="KW-0963">Cytoplasm</keyword>
<dbReference type="InterPro" id="IPR014025">
    <property type="entry name" value="Glutaredoxin_subgr"/>
</dbReference>
<accession>A0A7W8HX35</accession>
<keyword evidence="8" id="KW-1185">Reference proteome</keyword>
<evidence type="ECO:0000256" key="4">
    <source>
        <dbReference type="ARBA" id="ARBA00022982"/>
    </source>
</evidence>
<dbReference type="NCBIfam" id="TIGR02181">
    <property type="entry name" value="GRX_bact"/>
    <property type="match status" value="1"/>
</dbReference>
<dbReference type="PROSITE" id="PS51354">
    <property type="entry name" value="GLUTAREDOXIN_2"/>
    <property type="match status" value="1"/>
</dbReference>
<evidence type="ECO:0000256" key="1">
    <source>
        <dbReference type="ARBA" id="ARBA00002549"/>
    </source>
</evidence>
<keyword evidence="4 5" id="KW-0249">Electron transport</keyword>